<comment type="pathway">
    <text evidence="17">Nucleotide-sugar biosynthesis; UDP-N-acetyl-alpha-D-glucosamine biosynthesis; N-acetyl-alpha-D-glucosamine 1-phosphate from alpha-D-glucosamine 6-phosphate (route II): step 2/2.</text>
</comment>
<feature type="binding site" evidence="17">
    <location>
        <position position="351"/>
    </location>
    <ligand>
        <name>UDP-N-acetyl-alpha-D-glucosamine</name>
        <dbReference type="ChEBI" id="CHEBI:57705"/>
    </ligand>
</feature>
<organism evidence="19 20">
    <name type="scientific">Parvularcula maris</name>
    <dbReference type="NCBI Taxonomy" id="2965077"/>
    <lineage>
        <taxon>Bacteria</taxon>
        <taxon>Pseudomonadati</taxon>
        <taxon>Pseudomonadota</taxon>
        <taxon>Alphaproteobacteria</taxon>
        <taxon>Parvularculales</taxon>
        <taxon>Parvularculaceae</taxon>
        <taxon>Parvularcula</taxon>
    </lineage>
</organism>
<feature type="binding site" evidence="17">
    <location>
        <position position="142"/>
    </location>
    <ligand>
        <name>UDP-N-acetyl-alpha-D-glucosamine</name>
        <dbReference type="ChEBI" id="CHEBI:57705"/>
    </ligand>
</feature>
<evidence type="ECO:0000256" key="8">
    <source>
        <dbReference type="ARBA" id="ARBA00022842"/>
    </source>
</evidence>
<comment type="cofactor">
    <cofactor evidence="17">
        <name>Mg(2+)</name>
        <dbReference type="ChEBI" id="CHEBI:18420"/>
    </cofactor>
    <text evidence="17">Binds 1 Mg(2+) ion per subunit.</text>
</comment>
<comment type="similarity">
    <text evidence="2 17">In the N-terminal section; belongs to the N-acetylglucosamine-1-phosphate uridyltransferase family.</text>
</comment>
<dbReference type="Gene3D" id="3.90.550.10">
    <property type="entry name" value="Spore Coat Polysaccharide Biosynthesis Protein SpsA, Chain A"/>
    <property type="match status" value="1"/>
</dbReference>
<evidence type="ECO:0000256" key="17">
    <source>
        <dbReference type="HAMAP-Rule" id="MF_01631"/>
    </source>
</evidence>
<keyword evidence="9 17" id="KW-0133">Cell shape</keyword>
<dbReference type="AlphaFoldDB" id="A0A9X2L7Z0"/>
<evidence type="ECO:0000256" key="5">
    <source>
        <dbReference type="ARBA" id="ARBA00022695"/>
    </source>
</evidence>
<evidence type="ECO:0000256" key="13">
    <source>
        <dbReference type="ARBA" id="ARBA00023316"/>
    </source>
</evidence>
<keyword evidence="7 17" id="KW-0677">Repeat</keyword>
<feature type="region of interest" description="Pyrophosphorylase" evidence="17">
    <location>
        <begin position="1"/>
        <end position="231"/>
    </location>
</feature>
<dbReference type="GO" id="GO:0008360">
    <property type="term" value="P:regulation of cell shape"/>
    <property type="evidence" value="ECO:0007669"/>
    <property type="project" value="UniProtKB-KW"/>
</dbReference>
<dbReference type="GO" id="GO:0071555">
    <property type="term" value="P:cell wall organization"/>
    <property type="evidence" value="ECO:0007669"/>
    <property type="project" value="UniProtKB-KW"/>
</dbReference>
<dbReference type="NCBIfam" id="NF010933">
    <property type="entry name" value="PRK14353.1"/>
    <property type="match status" value="1"/>
</dbReference>
<feature type="binding site" evidence="17">
    <location>
        <position position="408"/>
    </location>
    <ligand>
        <name>acetyl-CoA</name>
        <dbReference type="ChEBI" id="CHEBI:57288"/>
    </ligand>
</feature>
<keyword evidence="8 17" id="KW-0460">Magnesium</keyword>
<dbReference type="GO" id="GO:0005737">
    <property type="term" value="C:cytoplasm"/>
    <property type="evidence" value="ECO:0007669"/>
    <property type="project" value="UniProtKB-SubCell"/>
</dbReference>
<comment type="caution">
    <text evidence="19">The sequence shown here is derived from an EMBL/GenBank/DDBJ whole genome shotgun (WGS) entry which is preliminary data.</text>
</comment>
<evidence type="ECO:0000259" key="18">
    <source>
        <dbReference type="Pfam" id="PF12804"/>
    </source>
</evidence>
<keyword evidence="3 17" id="KW-0963">Cytoplasm</keyword>
<comment type="catalytic activity">
    <reaction evidence="15 17">
        <text>N-acetyl-alpha-D-glucosamine 1-phosphate + UTP + H(+) = UDP-N-acetyl-alpha-D-glucosamine + diphosphate</text>
        <dbReference type="Rhea" id="RHEA:13509"/>
        <dbReference type="ChEBI" id="CHEBI:15378"/>
        <dbReference type="ChEBI" id="CHEBI:33019"/>
        <dbReference type="ChEBI" id="CHEBI:46398"/>
        <dbReference type="ChEBI" id="CHEBI:57705"/>
        <dbReference type="ChEBI" id="CHEBI:57776"/>
        <dbReference type="EC" id="2.7.7.23"/>
    </reaction>
</comment>
<dbReference type="GO" id="GO:0016020">
    <property type="term" value="C:membrane"/>
    <property type="evidence" value="ECO:0007669"/>
    <property type="project" value="GOC"/>
</dbReference>
<evidence type="ECO:0000256" key="2">
    <source>
        <dbReference type="ARBA" id="ARBA00007947"/>
    </source>
</evidence>
<dbReference type="RefSeq" id="WP_256618465.1">
    <property type="nucleotide sequence ID" value="NZ_JANIBC010000002.1"/>
</dbReference>
<feature type="binding site" evidence="17">
    <location>
        <position position="157"/>
    </location>
    <ligand>
        <name>UDP-N-acetyl-alpha-D-glucosamine</name>
        <dbReference type="ChEBI" id="CHEBI:57705"/>
    </ligand>
</feature>
<dbReference type="Proteomes" id="UP001142610">
    <property type="component" value="Unassembled WGS sequence"/>
</dbReference>
<evidence type="ECO:0000256" key="11">
    <source>
        <dbReference type="ARBA" id="ARBA00023268"/>
    </source>
</evidence>
<comment type="catalytic activity">
    <reaction evidence="14 17">
        <text>alpha-D-glucosamine 1-phosphate + acetyl-CoA = N-acetyl-alpha-D-glucosamine 1-phosphate + CoA + H(+)</text>
        <dbReference type="Rhea" id="RHEA:13725"/>
        <dbReference type="ChEBI" id="CHEBI:15378"/>
        <dbReference type="ChEBI" id="CHEBI:57287"/>
        <dbReference type="ChEBI" id="CHEBI:57288"/>
        <dbReference type="ChEBI" id="CHEBI:57776"/>
        <dbReference type="ChEBI" id="CHEBI:58516"/>
        <dbReference type="EC" id="2.3.1.157"/>
    </reaction>
</comment>
<evidence type="ECO:0000313" key="19">
    <source>
        <dbReference type="EMBL" id="MCQ8184616.1"/>
    </source>
</evidence>
<evidence type="ECO:0000256" key="4">
    <source>
        <dbReference type="ARBA" id="ARBA00022679"/>
    </source>
</evidence>
<dbReference type="EC" id="2.7.7.23" evidence="17"/>
<dbReference type="NCBIfam" id="TIGR01173">
    <property type="entry name" value="glmU"/>
    <property type="match status" value="1"/>
</dbReference>
<comment type="subcellular location">
    <subcellularLocation>
        <location evidence="17">Cytoplasm</location>
    </subcellularLocation>
</comment>
<evidence type="ECO:0000256" key="10">
    <source>
        <dbReference type="ARBA" id="ARBA00022984"/>
    </source>
</evidence>
<dbReference type="EC" id="2.3.1.157" evidence="17"/>
<dbReference type="GO" id="GO:0000287">
    <property type="term" value="F:magnesium ion binding"/>
    <property type="evidence" value="ECO:0007669"/>
    <property type="project" value="UniProtKB-UniRule"/>
</dbReference>
<feature type="binding site" evidence="17">
    <location>
        <position position="23"/>
    </location>
    <ligand>
        <name>UDP-N-acetyl-alpha-D-glucosamine</name>
        <dbReference type="ChEBI" id="CHEBI:57705"/>
    </ligand>
</feature>
<name>A0A9X2L7Z0_9PROT</name>
<dbReference type="GO" id="GO:0009252">
    <property type="term" value="P:peptidoglycan biosynthetic process"/>
    <property type="evidence" value="ECO:0007669"/>
    <property type="project" value="UniProtKB-UniRule"/>
</dbReference>
<feature type="binding site" evidence="17">
    <location>
        <position position="365"/>
    </location>
    <ligand>
        <name>acetyl-CoA</name>
        <dbReference type="ChEBI" id="CHEBI:57288"/>
    </ligand>
</feature>
<accession>A0A9X2L7Z0</accession>
<evidence type="ECO:0000256" key="3">
    <source>
        <dbReference type="ARBA" id="ARBA00022490"/>
    </source>
</evidence>
<dbReference type="GO" id="GO:0006048">
    <property type="term" value="P:UDP-N-acetylglucosamine biosynthetic process"/>
    <property type="evidence" value="ECO:0007669"/>
    <property type="project" value="InterPro"/>
</dbReference>
<feature type="binding site" evidence="17">
    <location>
        <position position="106"/>
    </location>
    <ligand>
        <name>Mg(2+)</name>
        <dbReference type="ChEBI" id="CHEBI:18420"/>
    </ligand>
</feature>
<keyword evidence="5 17" id="KW-0548">Nucleotidyltransferase</keyword>
<dbReference type="CDD" id="cd03353">
    <property type="entry name" value="LbH_GlmU_C"/>
    <property type="match status" value="1"/>
</dbReference>
<feature type="binding site" evidence="17">
    <location>
        <begin position="9"/>
        <end position="12"/>
    </location>
    <ligand>
        <name>UDP-N-acetyl-alpha-D-glucosamine</name>
        <dbReference type="ChEBI" id="CHEBI:57705"/>
    </ligand>
</feature>
<keyword evidence="12 17" id="KW-0012">Acyltransferase</keyword>
<feature type="binding site" evidence="17">
    <location>
        <position position="229"/>
    </location>
    <ligand>
        <name>UDP-N-acetyl-alpha-D-glucosamine</name>
        <dbReference type="ChEBI" id="CHEBI:57705"/>
    </ligand>
</feature>
<evidence type="ECO:0000256" key="6">
    <source>
        <dbReference type="ARBA" id="ARBA00022723"/>
    </source>
</evidence>
<proteinExistence type="inferred from homology"/>
<feature type="region of interest" description="N-acetyltransferase" evidence="17">
    <location>
        <begin position="253"/>
        <end position="444"/>
    </location>
</feature>
<dbReference type="EMBL" id="JANIBC010000002">
    <property type="protein sequence ID" value="MCQ8184616.1"/>
    <property type="molecule type" value="Genomic_DNA"/>
</dbReference>
<reference evidence="19" key="1">
    <citation type="submission" date="2022-07" db="EMBL/GenBank/DDBJ databases">
        <title>Parvularcula maris sp. nov., an algicidal bacterium isolated from seawater.</title>
        <authorList>
            <person name="Li F."/>
        </authorList>
    </citation>
    <scope>NUCLEOTIDE SEQUENCE</scope>
    <source>
        <strain evidence="19">BGMRC 0090</strain>
    </source>
</reference>
<feature type="binding site" evidence="17">
    <location>
        <position position="362"/>
    </location>
    <ligand>
        <name>UDP-N-acetyl-alpha-D-glucosamine</name>
        <dbReference type="ChEBI" id="CHEBI:57705"/>
    </ligand>
</feature>
<evidence type="ECO:0000256" key="16">
    <source>
        <dbReference type="ARBA" id="ARBA00049628"/>
    </source>
</evidence>
<dbReference type="Pfam" id="PF12804">
    <property type="entry name" value="NTP_transf_3"/>
    <property type="match status" value="1"/>
</dbReference>
<sequence>MSALAVIVLAAGHGSRMRSETPKVLHKIAHLPMLGHCLRVARRLDAERLGVVIGAGGEKVRTALPALDERAEIAVQDPPQGTGDAVRQAMPLLDGFEGTVLVLYGDTPLLTEETLRRMTRRIEDGAGLVVLGFEPQDPGPYGRLITNEAGELQHIREAKDASPEELAVRLCNSGVMAFDSNYLASELPKLQNDNANEEYYLTDLAGLIREAGGRVLVETAPEDEVLGVNNRVELAEAERIFQDRRRRELMEAGVTMSDPRSVYLAYDTEIAPDCVIGQNVVFGPGVRLERGVEVKPFSHLEGAVMEEASAAGPFARLRQGTKLGPKSAIGNFVETKKAVLGEGVKAGHLTYLGDVEIGAGTNVGAGTITCNYDGYGKYKTTIGANCFIGSSTMLVAPVTIADGGFTGSGSVITRNVEADALGVARGKQRNIEGWAAAFRQKNGK</sequence>
<dbReference type="InterPro" id="IPR038009">
    <property type="entry name" value="GlmU_C_LbH"/>
</dbReference>
<feature type="binding site" evidence="17">
    <location>
        <position position="318"/>
    </location>
    <ligand>
        <name>UDP-N-acetyl-alpha-D-glucosamine</name>
        <dbReference type="ChEBI" id="CHEBI:57705"/>
    </ligand>
</feature>
<evidence type="ECO:0000256" key="7">
    <source>
        <dbReference type="ARBA" id="ARBA00022737"/>
    </source>
</evidence>
<dbReference type="InterPro" id="IPR005882">
    <property type="entry name" value="Bifunctional_GlmU"/>
</dbReference>
<feature type="binding site" evidence="17">
    <location>
        <position position="76"/>
    </location>
    <ligand>
        <name>UDP-N-acetyl-alpha-D-glucosamine</name>
        <dbReference type="ChEBI" id="CHEBI:57705"/>
    </ligand>
</feature>
<comment type="function">
    <text evidence="16 17">Catalyzes the last two sequential reactions in the de novo biosynthetic pathway for UDP-N-acetylglucosamine (UDP-GlcNAc). The C-terminal domain catalyzes the transfer of acetyl group from acetyl coenzyme A to glucosamine-1-phosphate (GlcN-1-P) to produce N-acetylglucosamine-1-phosphate (GlcNAc-1-P), which is converted into UDP-GlcNAc by the transfer of uridine 5-monophosphate (from uridine 5-triphosphate), a reaction catalyzed by the N-terminal domain.</text>
</comment>
<keyword evidence="6 17" id="KW-0479">Metal-binding</keyword>
<feature type="binding site" evidence="17">
    <location>
        <position position="390"/>
    </location>
    <ligand>
        <name>acetyl-CoA</name>
        <dbReference type="ChEBI" id="CHEBI:57288"/>
    </ligand>
</feature>
<comment type="pathway">
    <text evidence="17">Nucleotide-sugar biosynthesis; UDP-N-acetyl-alpha-D-glucosamine biosynthesis; UDP-N-acetyl-alpha-D-glucosamine from N-acetyl-alpha-D-glucosamine 1-phosphate: step 1/1.</text>
</comment>
<dbReference type="CDD" id="cd02540">
    <property type="entry name" value="GT2_GlmU_N_bac"/>
    <property type="match status" value="1"/>
</dbReference>
<feature type="binding site" evidence="17">
    <location>
        <position position="336"/>
    </location>
    <ligand>
        <name>UDP-N-acetyl-alpha-D-glucosamine</name>
        <dbReference type="ChEBI" id="CHEBI:57705"/>
    </ligand>
</feature>
<evidence type="ECO:0000313" key="20">
    <source>
        <dbReference type="Proteomes" id="UP001142610"/>
    </source>
</evidence>
<keyword evidence="20" id="KW-1185">Reference proteome</keyword>
<comment type="similarity">
    <text evidence="1 17">In the C-terminal section; belongs to the transferase hexapeptide repeat family.</text>
</comment>
<dbReference type="GO" id="GO:0003977">
    <property type="term" value="F:UDP-N-acetylglucosamine diphosphorylase activity"/>
    <property type="evidence" value="ECO:0007669"/>
    <property type="project" value="UniProtKB-UniRule"/>
</dbReference>
<evidence type="ECO:0000256" key="15">
    <source>
        <dbReference type="ARBA" id="ARBA00048493"/>
    </source>
</evidence>
<feature type="active site" description="Proton acceptor" evidence="17">
    <location>
        <position position="348"/>
    </location>
</feature>
<dbReference type="PANTHER" id="PTHR43584:SF3">
    <property type="entry name" value="BIFUNCTIONAL PROTEIN GLMU"/>
    <property type="match status" value="1"/>
</dbReference>
<keyword evidence="11 17" id="KW-0511">Multifunctional enzyme</keyword>
<dbReference type="SUPFAM" id="SSF53448">
    <property type="entry name" value="Nucleotide-diphospho-sugar transferases"/>
    <property type="match status" value="1"/>
</dbReference>
<dbReference type="HAMAP" id="MF_01631">
    <property type="entry name" value="GlmU"/>
    <property type="match status" value="1"/>
</dbReference>
<protein>
    <recommendedName>
        <fullName evidence="17">Bifunctional protein GlmU</fullName>
    </recommendedName>
    <domain>
        <recommendedName>
            <fullName evidence="17">UDP-N-acetylglucosamine pyrophosphorylase</fullName>
            <ecNumber evidence="17">2.7.7.23</ecNumber>
        </recommendedName>
        <alternativeName>
            <fullName evidence="17">N-acetylglucosamine-1-phosphate uridyltransferase</fullName>
        </alternativeName>
    </domain>
    <domain>
        <recommendedName>
            <fullName evidence="17">Glucosamine-1-phosphate N-acetyltransferase</fullName>
            <ecNumber evidence="17">2.3.1.157</ecNumber>
        </recommendedName>
    </domain>
</protein>
<dbReference type="InterPro" id="IPR025877">
    <property type="entry name" value="MobA-like_NTP_Trfase"/>
</dbReference>
<dbReference type="InterPro" id="IPR011004">
    <property type="entry name" value="Trimer_LpxA-like_sf"/>
</dbReference>
<feature type="binding site" evidence="17">
    <location>
        <begin position="81"/>
        <end position="82"/>
    </location>
    <ligand>
        <name>UDP-N-acetyl-alpha-D-glucosamine</name>
        <dbReference type="ChEBI" id="CHEBI:57705"/>
    </ligand>
</feature>
<keyword evidence="10 17" id="KW-0573">Peptidoglycan synthesis</keyword>
<dbReference type="InterPro" id="IPR050065">
    <property type="entry name" value="GlmU-like"/>
</dbReference>
<evidence type="ECO:0000256" key="1">
    <source>
        <dbReference type="ARBA" id="ARBA00007707"/>
    </source>
</evidence>
<dbReference type="PANTHER" id="PTHR43584">
    <property type="entry name" value="NUCLEOTIDYL TRANSFERASE"/>
    <property type="match status" value="1"/>
</dbReference>
<feature type="binding site" evidence="17">
    <location>
        <position position="172"/>
    </location>
    <ligand>
        <name>UDP-N-acetyl-alpha-D-glucosamine</name>
        <dbReference type="ChEBI" id="CHEBI:57705"/>
    </ligand>
</feature>
<evidence type="ECO:0000256" key="14">
    <source>
        <dbReference type="ARBA" id="ARBA00048247"/>
    </source>
</evidence>
<dbReference type="GO" id="GO:0019134">
    <property type="term" value="F:glucosamine-1-phosphate N-acetyltransferase activity"/>
    <property type="evidence" value="ECO:0007669"/>
    <property type="project" value="UniProtKB-UniRule"/>
</dbReference>
<gene>
    <name evidence="17 19" type="primary">glmU</name>
    <name evidence="19" type="ORF">NOG11_04375</name>
</gene>
<dbReference type="InterPro" id="IPR029044">
    <property type="entry name" value="Nucleotide-diphossugar_trans"/>
</dbReference>
<dbReference type="SUPFAM" id="SSF51161">
    <property type="entry name" value="Trimeric LpxA-like enzymes"/>
    <property type="match status" value="1"/>
</dbReference>
<evidence type="ECO:0000256" key="12">
    <source>
        <dbReference type="ARBA" id="ARBA00023315"/>
    </source>
</evidence>
<feature type="binding site" evidence="17">
    <location>
        <position position="425"/>
    </location>
    <ligand>
        <name>acetyl-CoA</name>
        <dbReference type="ChEBI" id="CHEBI:57288"/>
    </ligand>
</feature>
<dbReference type="GO" id="GO:0009245">
    <property type="term" value="P:lipid A biosynthetic process"/>
    <property type="evidence" value="ECO:0007669"/>
    <property type="project" value="UniProtKB-UniRule"/>
</dbReference>
<comment type="subunit">
    <text evidence="17">Homotrimer.</text>
</comment>
<dbReference type="GO" id="GO:0000902">
    <property type="term" value="P:cell morphogenesis"/>
    <property type="evidence" value="ECO:0007669"/>
    <property type="project" value="UniProtKB-UniRule"/>
</dbReference>
<evidence type="ECO:0000256" key="9">
    <source>
        <dbReference type="ARBA" id="ARBA00022960"/>
    </source>
</evidence>
<feature type="domain" description="MobA-like NTP transferase" evidence="18">
    <location>
        <begin position="6"/>
        <end position="140"/>
    </location>
</feature>
<feature type="binding site" evidence="17">
    <location>
        <begin position="371"/>
        <end position="372"/>
    </location>
    <ligand>
        <name>acetyl-CoA</name>
        <dbReference type="ChEBI" id="CHEBI:57288"/>
    </ligand>
</feature>
<keyword evidence="4 17" id="KW-0808">Transferase</keyword>
<comment type="pathway">
    <text evidence="17">Bacterial outer membrane biogenesis; LPS lipid A biosynthesis.</text>
</comment>
<feature type="binding site" evidence="17">
    <location>
        <position position="229"/>
    </location>
    <ligand>
        <name>Mg(2+)</name>
        <dbReference type="ChEBI" id="CHEBI:18420"/>
    </ligand>
</feature>
<feature type="binding site" evidence="17">
    <location>
        <begin position="104"/>
        <end position="106"/>
    </location>
    <ligand>
        <name>UDP-N-acetyl-alpha-D-glucosamine</name>
        <dbReference type="ChEBI" id="CHEBI:57705"/>
    </ligand>
</feature>
<dbReference type="Gene3D" id="2.160.10.10">
    <property type="entry name" value="Hexapeptide repeat proteins"/>
    <property type="match status" value="1"/>
</dbReference>
<keyword evidence="13 17" id="KW-0961">Cell wall biogenesis/degradation</keyword>
<feature type="region of interest" description="Linker" evidence="17">
    <location>
        <begin position="232"/>
        <end position="252"/>
    </location>
</feature>